<reference evidence="1" key="1">
    <citation type="submission" date="2021-03" db="EMBL/GenBank/DDBJ databases">
        <title>Draft genome sequence of rust myrtle Austropuccinia psidii MF-1, a brazilian biotype.</title>
        <authorList>
            <person name="Quecine M.C."/>
            <person name="Pachon D.M.R."/>
            <person name="Bonatelli M.L."/>
            <person name="Correr F.H."/>
            <person name="Franceschini L.M."/>
            <person name="Leite T.F."/>
            <person name="Margarido G.R.A."/>
            <person name="Almeida C.A."/>
            <person name="Ferrarezi J.A."/>
            <person name="Labate C.A."/>
        </authorList>
    </citation>
    <scope>NUCLEOTIDE SEQUENCE</scope>
    <source>
        <strain evidence="1">MF-1</strain>
    </source>
</reference>
<sequence>MIQTLEDIIRRLCAYGLEIKDSDDFNHDWFTLIPSLELEYKASINPSTGKTQAMLEKGWNSRVPYDTLKKDLLDIHPTASSFKIMFAKARHHANRCMQDFFTYARER</sequence>
<organism evidence="1 2">
    <name type="scientific">Austropuccinia psidii MF-1</name>
    <dbReference type="NCBI Taxonomy" id="1389203"/>
    <lineage>
        <taxon>Eukaryota</taxon>
        <taxon>Fungi</taxon>
        <taxon>Dikarya</taxon>
        <taxon>Basidiomycota</taxon>
        <taxon>Pucciniomycotina</taxon>
        <taxon>Pucciniomycetes</taxon>
        <taxon>Pucciniales</taxon>
        <taxon>Sphaerophragmiaceae</taxon>
        <taxon>Austropuccinia</taxon>
    </lineage>
</organism>
<dbReference type="AlphaFoldDB" id="A0A9Q3Q983"/>
<evidence type="ECO:0000313" key="1">
    <source>
        <dbReference type="EMBL" id="MBW0588950.1"/>
    </source>
</evidence>
<dbReference type="EMBL" id="AVOT02132362">
    <property type="protein sequence ID" value="MBW0588950.1"/>
    <property type="molecule type" value="Genomic_DNA"/>
</dbReference>
<protein>
    <submittedName>
        <fullName evidence="1">Uncharacterized protein</fullName>
    </submittedName>
</protein>
<name>A0A9Q3Q983_9BASI</name>
<evidence type="ECO:0000313" key="2">
    <source>
        <dbReference type="Proteomes" id="UP000765509"/>
    </source>
</evidence>
<keyword evidence="2" id="KW-1185">Reference proteome</keyword>
<proteinExistence type="predicted"/>
<accession>A0A9Q3Q983</accession>
<dbReference type="Proteomes" id="UP000765509">
    <property type="component" value="Unassembled WGS sequence"/>
</dbReference>
<comment type="caution">
    <text evidence="1">The sequence shown here is derived from an EMBL/GenBank/DDBJ whole genome shotgun (WGS) entry which is preliminary data.</text>
</comment>
<gene>
    <name evidence="1" type="ORF">O181_128665</name>
</gene>